<sequence>MLYIRLKIFNIYLTLISAVFVELSLYLHSIDHAKAMLIEAINSQFYLYPNNSPIYRSTF</sequence>
<dbReference type="EMBL" id="CP077713">
    <property type="protein sequence ID" value="QXJ35066.1"/>
    <property type="molecule type" value="Genomic_DNA"/>
</dbReference>
<reference evidence="1 2" key="1">
    <citation type="journal article" date="2021" name="Environ. Microbiol.">
        <title>New insights into the diversity and evolution of the archaeal mobilome from three complete genomes of Saccharolobus shibatae.</title>
        <authorList>
            <person name="Medvedeva S."/>
            <person name="Brandt D."/>
            <person name="Cvirkaite-Krupovic V."/>
            <person name="Liu Y."/>
            <person name="Severinov K."/>
            <person name="Ishino S."/>
            <person name="Ishino Y."/>
            <person name="Prangishvili D."/>
            <person name="Kalinowski J."/>
            <person name="Krupovic M."/>
        </authorList>
    </citation>
    <scope>NUCLEOTIDE SEQUENCE [LARGE SCALE GENOMIC DNA]</scope>
    <source>
        <strain evidence="1 2">S38A</strain>
    </source>
</reference>
<name>A0A8F5C115_9CREN</name>
<dbReference type="Proteomes" id="UP000694036">
    <property type="component" value="Chromosome"/>
</dbReference>
<protein>
    <submittedName>
        <fullName evidence="1">Uncharacterized protein</fullName>
    </submittedName>
</protein>
<accession>A0A8F5C115</accession>
<evidence type="ECO:0000313" key="2">
    <source>
        <dbReference type="Proteomes" id="UP000694036"/>
    </source>
</evidence>
<organism evidence="1 2">
    <name type="scientific">Saccharolobus shibatae</name>
    <dbReference type="NCBI Taxonomy" id="2286"/>
    <lineage>
        <taxon>Archaea</taxon>
        <taxon>Thermoproteota</taxon>
        <taxon>Thermoprotei</taxon>
        <taxon>Sulfolobales</taxon>
        <taxon>Sulfolobaceae</taxon>
        <taxon>Saccharolobus</taxon>
    </lineage>
</organism>
<proteinExistence type="predicted"/>
<keyword evidence="2" id="KW-1185">Reference proteome</keyword>
<dbReference type="AlphaFoldDB" id="A0A8F5C115"/>
<evidence type="ECO:0000313" key="1">
    <source>
        <dbReference type="EMBL" id="QXJ35066.1"/>
    </source>
</evidence>
<gene>
    <name evidence="1" type="ORF">J5U22_01613</name>
</gene>